<comment type="caution">
    <text evidence="1">The sequence shown here is derived from an EMBL/GenBank/DDBJ whole genome shotgun (WGS) entry which is preliminary data.</text>
</comment>
<dbReference type="EMBL" id="CATOUU010000309">
    <property type="protein sequence ID" value="CAI9924271.1"/>
    <property type="molecule type" value="Genomic_DNA"/>
</dbReference>
<organism evidence="1">
    <name type="scientific">Hexamita inflata</name>
    <dbReference type="NCBI Taxonomy" id="28002"/>
    <lineage>
        <taxon>Eukaryota</taxon>
        <taxon>Metamonada</taxon>
        <taxon>Diplomonadida</taxon>
        <taxon>Hexamitidae</taxon>
        <taxon>Hexamitinae</taxon>
        <taxon>Hexamita</taxon>
    </lineage>
</organism>
<keyword evidence="7" id="KW-1185">Reference proteome</keyword>
<dbReference type="EMBL" id="CATOUU010001095">
    <property type="protein sequence ID" value="CAI9971705.1"/>
    <property type="molecule type" value="Genomic_DNA"/>
</dbReference>
<dbReference type="Proteomes" id="UP001642409">
    <property type="component" value="Unassembled WGS sequence"/>
</dbReference>
<evidence type="ECO:0000313" key="4">
    <source>
        <dbReference type="EMBL" id="CAL6037288.1"/>
    </source>
</evidence>
<evidence type="ECO:0000313" key="6">
    <source>
        <dbReference type="EMBL" id="CAL6086045.1"/>
    </source>
</evidence>
<gene>
    <name evidence="1" type="ORF">HINF_LOCUS11916</name>
    <name evidence="4" type="ORF">HINF_LOCUS36817</name>
    <name evidence="5" type="ORF">HINF_LOCUS42124</name>
    <name evidence="2" type="ORF">HINF_LOCUS59350</name>
    <name evidence="3" type="ORF">HINF_LOCUS59492</name>
    <name evidence="6" type="ORF">HINF_LOCUS62972</name>
</gene>
<dbReference type="EMBL" id="CAXDID020000171">
    <property type="protein sequence ID" value="CAL6047271.1"/>
    <property type="molecule type" value="Genomic_DNA"/>
</dbReference>
<evidence type="ECO:0000313" key="7">
    <source>
        <dbReference type="Proteomes" id="UP001642409"/>
    </source>
</evidence>
<proteinExistence type="predicted"/>
<reference evidence="4 7" key="2">
    <citation type="submission" date="2024-07" db="EMBL/GenBank/DDBJ databases">
        <authorList>
            <person name="Akdeniz Z."/>
        </authorList>
    </citation>
    <scope>NUCLEOTIDE SEQUENCE [LARGE SCALE GENOMIC DNA]</scope>
</reference>
<name>A0AA86NRS7_9EUKA</name>
<evidence type="ECO:0000313" key="5">
    <source>
        <dbReference type="EMBL" id="CAL6047271.1"/>
    </source>
</evidence>
<dbReference type="EMBL" id="CAXDID020000136">
    <property type="protein sequence ID" value="CAL6037288.1"/>
    <property type="molecule type" value="Genomic_DNA"/>
</dbReference>
<dbReference type="EMBL" id="CATOUU010001099">
    <property type="protein sequence ID" value="CAI9971847.1"/>
    <property type="molecule type" value="Genomic_DNA"/>
</dbReference>
<sequence>MNALYQLKYSNLYQILYKIASSVENRVFYLYKEKTFRGRSIDSADQKKINNLSQKKAYVKQQIKLLQEMEKNKITGIQFEKFGRKIERLSKYVYRSSYGTNIVTDSMLDKSLHLSQISNVSDCE</sequence>
<dbReference type="AlphaFoldDB" id="A0AA86NRS7"/>
<reference evidence="1" key="1">
    <citation type="submission" date="2023-06" db="EMBL/GenBank/DDBJ databases">
        <authorList>
            <person name="Kurt Z."/>
        </authorList>
    </citation>
    <scope>NUCLEOTIDE SEQUENCE</scope>
</reference>
<evidence type="ECO:0000313" key="1">
    <source>
        <dbReference type="EMBL" id="CAI9924271.1"/>
    </source>
</evidence>
<dbReference type="EMBL" id="CAXDID020000390">
    <property type="protein sequence ID" value="CAL6086045.1"/>
    <property type="molecule type" value="Genomic_DNA"/>
</dbReference>
<accession>A0AA86NRS7</accession>
<protein>
    <submittedName>
        <fullName evidence="4">Hypothetical_protein</fullName>
    </submittedName>
</protein>
<evidence type="ECO:0000313" key="2">
    <source>
        <dbReference type="EMBL" id="CAI9971705.1"/>
    </source>
</evidence>
<evidence type="ECO:0000313" key="3">
    <source>
        <dbReference type="EMBL" id="CAI9971847.1"/>
    </source>
</evidence>